<evidence type="ECO:0000259" key="2">
    <source>
        <dbReference type="Pfam" id="PF24840"/>
    </source>
</evidence>
<dbReference type="VEuPathDB" id="FungiDB:PSTT_02877"/>
<dbReference type="VEuPathDB" id="FungiDB:PSHT_10936"/>
<evidence type="ECO:0000313" key="4">
    <source>
        <dbReference type="Proteomes" id="UP000239156"/>
    </source>
</evidence>
<dbReference type="AlphaFoldDB" id="A0A2S4VY51"/>
<reference evidence="3" key="1">
    <citation type="submission" date="2017-12" db="EMBL/GenBank/DDBJ databases">
        <title>Gene loss provides genomic basis for host adaptation in cereal stripe rust fungi.</title>
        <authorList>
            <person name="Xia C."/>
        </authorList>
    </citation>
    <scope>NUCLEOTIDE SEQUENCE [LARGE SCALE GENOMIC DNA]</scope>
    <source>
        <strain evidence="3">93-210</strain>
    </source>
</reference>
<evidence type="ECO:0000256" key="1">
    <source>
        <dbReference type="SAM" id="Phobius"/>
    </source>
</evidence>
<feature type="transmembrane region" description="Helical" evidence="1">
    <location>
        <begin position="183"/>
        <end position="201"/>
    </location>
</feature>
<dbReference type="Pfam" id="PF24840">
    <property type="entry name" value="NTF2_SigF"/>
    <property type="match status" value="1"/>
</dbReference>
<dbReference type="EMBL" id="PKSL01000018">
    <property type="protein sequence ID" value="POW14416.1"/>
    <property type="molecule type" value="Genomic_DNA"/>
</dbReference>
<dbReference type="Proteomes" id="UP000239156">
    <property type="component" value="Unassembled WGS sequence"/>
</dbReference>
<evidence type="ECO:0000313" key="3">
    <source>
        <dbReference type="EMBL" id="POW14416.1"/>
    </source>
</evidence>
<sequence length="202" mass="23410">MAIHACKNSVFQGRVTTMDNPIEELACVVLSVTEPSSAEVFRNIDKYFTEDVALFYPIFNQIYNRNGRENLKAAYQWRKTFTFNSKIKFNAIMIVFLVRCKGEMILIWLSYSSDITSTFRLRLLPIKAFDPQINFIIRVGLRKCPCDGKYRIYRQQDNFPSDLTQSGVPLPQFVRIISDVTKAIAWLLIVYIGHILMMLGIF</sequence>
<keyword evidence="1" id="KW-0472">Membrane</keyword>
<keyword evidence="1" id="KW-0812">Transmembrane</keyword>
<organism evidence="3 4">
    <name type="scientific">Puccinia striiformis</name>
    <dbReference type="NCBI Taxonomy" id="27350"/>
    <lineage>
        <taxon>Eukaryota</taxon>
        <taxon>Fungi</taxon>
        <taxon>Dikarya</taxon>
        <taxon>Basidiomycota</taxon>
        <taxon>Pucciniomycotina</taxon>
        <taxon>Pucciniomycetes</taxon>
        <taxon>Pucciniales</taxon>
        <taxon>Pucciniaceae</taxon>
        <taxon>Puccinia</taxon>
    </lineage>
</organism>
<accession>A0A2S4VY51</accession>
<dbReference type="InterPro" id="IPR057514">
    <property type="entry name" value="NTF2_SigF"/>
</dbReference>
<dbReference type="PANTHER" id="PTHR35393">
    <property type="entry name" value="CHROMOSOME 1, WHOLE GENOME SHOTGUN SEQUENCE"/>
    <property type="match status" value="1"/>
</dbReference>
<dbReference type="PANTHER" id="PTHR35393:SF1">
    <property type="entry name" value="SNOAL-LIKE DOMAIN-CONTAINING PROTEIN"/>
    <property type="match status" value="1"/>
</dbReference>
<comment type="caution">
    <text evidence="3">The sequence shown here is derived from an EMBL/GenBank/DDBJ whole genome shotgun (WGS) entry which is preliminary data.</text>
</comment>
<protein>
    <recommendedName>
        <fullName evidence="2">SigF-like NTF2-like domain-containing protein</fullName>
    </recommendedName>
</protein>
<keyword evidence="4" id="KW-1185">Reference proteome</keyword>
<gene>
    <name evidence="3" type="ORF">PSTT_02877</name>
</gene>
<feature type="domain" description="SigF-like NTF2-like" evidence="2">
    <location>
        <begin position="18"/>
        <end position="201"/>
    </location>
</feature>
<proteinExistence type="predicted"/>
<name>A0A2S4VY51_9BASI</name>
<keyword evidence="1" id="KW-1133">Transmembrane helix</keyword>